<feature type="compositionally biased region" description="Basic and acidic residues" evidence="1">
    <location>
        <begin position="193"/>
        <end position="204"/>
    </location>
</feature>
<feature type="region of interest" description="Disordered" evidence="1">
    <location>
        <begin position="145"/>
        <end position="347"/>
    </location>
</feature>
<dbReference type="AlphaFoldDB" id="A0A6J4P0E4"/>
<sequence>DRGTHRPGPPPGPPRPAGRARHRRAGRHRRVLPAQGHGDDHARPGVHEHRVVPVGDHLHRRRRGDPALPRLPDRAAGRVVQLPRGQPPADPRRAAHGRRAGGVHLADQPAHAAARGPDAVLRRLPARRAPDARAVVGGLDAVDLLPGRAEPPRRRAGGALDVPAAGQAADDRGVRLQEERRAAVPLPRQLPRPGRELPADDVRVPRRAVPGRPRDGQGPRPAAGAARRPRAELLDVDGADGGLLGGEPVRLDLGGHPRAVRSGARRGELGGAGDARGHPPRRRRRRLVHAQGQGQDPGRAADGLRAPGLQELRPAGGAGEGDRRPDAREVGAERAARHRQAPRADRALRRLLRGAEALPERRLLHRADLPGHGLPDADVHRAVRPGAAAGVDRPVARDGGRPADEDQPAAPGLHRGRRARLRAARPAL</sequence>
<feature type="region of interest" description="Disordered" evidence="1">
    <location>
        <begin position="362"/>
        <end position="428"/>
    </location>
</feature>
<keyword evidence="2" id="KW-0808">Transferase</keyword>
<feature type="compositionally biased region" description="Basic and acidic residues" evidence="1">
    <location>
        <begin position="394"/>
        <end position="404"/>
    </location>
</feature>
<gene>
    <name evidence="2" type="ORF">AVDCRST_MAG35-799</name>
</gene>
<feature type="compositionally biased region" description="Basic residues" evidence="1">
    <location>
        <begin position="18"/>
        <end position="31"/>
    </location>
</feature>
<dbReference type="EMBL" id="CADCUY010000164">
    <property type="protein sequence ID" value="CAA9399091.1"/>
    <property type="molecule type" value="Genomic_DNA"/>
</dbReference>
<reference evidence="2" key="1">
    <citation type="submission" date="2020-02" db="EMBL/GenBank/DDBJ databases">
        <authorList>
            <person name="Meier V. D."/>
        </authorList>
    </citation>
    <scope>NUCLEOTIDE SEQUENCE</scope>
    <source>
        <strain evidence="2">AVDCRST_MAG35</strain>
    </source>
</reference>
<feature type="compositionally biased region" description="Basic and acidic residues" evidence="1">
    <location>
        <begin position="320"/>
        <end position="335"/>
    </location>
</feature>
<feature type="compositionally biased region" description="Basic residues" evidence="1">
    <location>
        <begin position="278"/>
        <end position="288"/>
    </location>
</feature>
<feature type="compositionally biased region" description="Basic and acidic residues" evidence="1">
    <location>
        <begin position="169"/>
        <end position="182"/>
    </location>
</feature>
<organism evidence="2">
    <name type="scientific">uncultured Quadrisphaera sp</name>
    <dbReference type="NCBI Taxonomy" id="904978"/>
    <lineage>
        <taxon>Bacteria</taxon>
        <taxon>Bacillati</taxon>
        <taxon>Actinomycetota</taxon>
        <taxon>Actinomycetes</taxon>
        <taxon>Kineosporiales</taxon>
        <taxon>Kineosporiaceae</taxon>
        <taxon>Quadrisphaera</taxon>
        <taxon>environmental samples</taxon>
    </lineage>
</organism>
<name>A0A6J4P0E4_9ACTN</name>
<proteinExistence type="predicted"/>
<evidence type="ECO:0000313" key="2">
    <source>
        <dbReference type="EMBL" id="CAA9399091.1"/>
    </source>
</evidence>
<feature type="non-terminal residue" evidence="2">
    <location>
        <position position="428"/>
    </location>
</feature>
<dbReference type="GO" id="GO:0036440">
    <property type="term" value="F:citrate synthase activity"/>
    <property type="evidence" value="ECO:0007669"/>
    <property type="project" value="UniProtKB-EC"/>
</dbReference>
<feature type="compositionally biased region" description="Basic and acidic residues" evidence="1">
    <location>
        <begin position="362"/>
        <end position="381"/>
    </location>
</feature>
<feature type="region of interest" description="Disordered" evidence="1">
    <location>
        <begin position="1"/>
        <end position="116"/>
    </location>
</feature>
<evidence type="ECO:0000256" key="1">
    <source>
        <dbReference type="SAM" id="MobiDB-lite"/>
    </source>
</evidence>
<feature type="compositionally biased region" description="Basic residues" evidence="1">
    <location>
        <begin position="414"/>
        <end position="428"/>
    </location>
</feature>
<feature type="compositionally biased region" description="Basic and acidic residues" evidence="1">
    <location>
        <begin position="37"/>
        <end position="51"/>
    </location>
</feature>
<protein>
    <submittedName>
        <fullName evidence="2">Citrate synthase (Si)</fullName>
        <ecNumber evidence="2">2.3.3.1</ecNumber>
    </submittedName>
</protein>
<keyword evidence="2" id="KW-0012">Acyltransferase</keyword>
<accession>A0A6J4P0E4</accession>
<feature type="compositionally biased region" description="Pro residues" evidence="1">
    <location>
        <begin position="7"/>
        <end position="16"/>
    </location>
</feature>
<feature type="non-terminal residue" evidence="2">
    <location>
        <position position="1"/>
    </location>
</feature>
<dbReference type="EC" id="2.3.3.1" evidence="2"/>